<reference evidence="9 10" key="1">
    <citation type="submission" date="2018-03" db="EMBL/GenBank/DDBJ databases">
        <title>Genomic Encyclopedia of Archaeal and Bacterial Type Strains, Phase II (KMG-II): from individual species to whole genera.</title>
        <authorList>
            <person name="Goeker M."/>
        </authorList>
    </citation>
    <scope>NUCLEOTIDE SEQUENCE [LARGE SCALE GENOMIC DNA]</scope>
    <source>
        <strain evidence="9 10">DSM 45312</strain>
    </source>
</reference>
<sequence length="267" mass="28756">MTTDPDGRRHTPPPVRGDHFVQSLERGLVILRAFSRERPAMTLSEVARSTGLSRAAARRFLLTLCDLGYVRTDDRMFTLTPRSLDLGFAYLSSAGLPEIAQEHLERLGAELGESTSLSVLDGGEVVYVVRVPAGRIVATPISIGTRLPAYVTAMGRVLLAGLPDSALNAYLQHLDPQPLTEHTVRSPGALRTEVLRVREQGWALVDRELADGLRAVAVPVRGRGGRVLAAANVSAHADRTPLERIRTELLGPLTAAAAGIEADLARP</sequence>
<dbReference type="GO" id="GO:0045893">
    <property type="term" value="P:positive regulation of DNA-templated transcription"/>
    <property type="evidence" value="ECO:0007669"/>
    <property type="project" value="InterPro"/>
</dbReference>
<accession>A0A2P8D2D7</accession>
<keyword evidence="2" id="KW-0805">Transcription regulation</keyword>
<dbReference type="Gene3D" id="3.30.450.40">
    <property type="match status" value="1"/>
</dbReference>
<dbReference type="PROSITE" id="PS51078">
    <property type="entry name" value="ICLR_ED"/>
    <property type="match status" value="1"/>
</dbReference>
<evidence type="ECO:0000256" key="3">
    <source>
        <dbReference type="ARBA" id="ARBA00023125"/>
    </source>
</evidence>
<dbReference type="GO" id="GO:0006071">
    <property type="term" value="P:glycerol metabolic process"/>
    <property type="evidence" value="ECO:0007669"/>
    <property type="project" value="UniProtKB-KW"/>
</dbReference>
<dbReference type="PANTHER" id="PTHR30136:SF34">
    <property type="entry name" value="TRANSCRIPTIONAL REGULATOR"/>
    <property type="match status" value="1"/>
</dbReference>
<comment type="function">
    <text evidence="5">May be an activator protein for the gylABX operon.</text>
</comment>
<evidence type="ECO:0000256" key="2">
    <source>
        <dbReference type="ARBA" id="ARBA00023015"/>
    </source>
</evidence>
<keyword evidence="4" id="KW-0804">Transcription</keyword>
<dbReference type="InterPro" id="IPR029016">
    <property type="entry name" value="GAF-like_dom_sf"/>
</dbReference>
<keyword evidence="3" id="KW-0238">DNA-binding</keyword>
<feature type="domain" description="HTH iclR-type" evidence="7">
    <location>
        <begin position="21"/>
        <end position="81"/>
    </location>
</feature>
<gene>
    <name evidence="9" type="ORF">CLV63_120109</name>
</gene>
<protein>
    <recommendedName>
        <fullName evidence="6">Glycerol operon regulatory protein</fullName>
    </recommendedName>
</protein>
<dbReference type="GO" id="GO:0046278">
    <property type="term" value="P:3,4-dihydroxybenzoate metabolic process"/>
    <property type="evidence" value="ECO:0007669"/>
    <property type="project" value="InterPro"/>
</dbReference>
<keyword evidence="1" id="KW-0319">Glycerol metabolism</keyword>
<dbReference type="InterPro" id="IPR036390">
    <property type="entry name" value="WH_DNA-bd_sf"/>
</dbReference>
<feature type="domain" description="IclR-ED" evidence="8">
    <location>
        <begin position="82"/>
        <end position="266"/>
    </location>
</feature>
<dbReference type="GO" id="GO:0003677">
    <property type="term" value="F:DNA binding"/>
    <property type="evidence" value="ECO:0007669"/>
    <property type="project" value="UniProtKB-KW"/>
</dbReference>
<dbReference type="NCBIfam" id="TIGR02431">
    <property type="entry name" value="pcaR_pcaU"/>
    <property type="match status" value="1"/>
</dbReference>
<dbReference type="Pfam" id="PF09339">
    <property type="entry name" value="HTH_IclR"/>
    <property type="match status" value="1"/>
</dbReference>
<dbReference type="EMBL" id="PYGA01000020">
    <property type="protein sequence ID" value="PSK91382.1"/>
    <property type="molecule type" value="Genomic_DNA"/>
</dbReference>
<dbReference type="Pfam" id="PF01614">
    <property type="entry name" value="IclR_C"/>
    <property type="match status" value="1"/>
</dbReference>
<evidence type="ECO:0000256" key="4">
    <source>
        <dbReference type="ARBA" id="ARBA00023163"/>
    </source>
</evidence>
<dbReference type="SUPFAM" id="SSF55781">
    <property type="entry name" value="GAF domain-like"/>
    <property type="match status" value="1"/>
</dbReference>
<evidence type="ECO:0000256" key="1">
    <source>
        <dbReference type="ARBA" id="ARBA00022798"/>
    </source>
</evidence>
<dbReference type="GO" id="GO:0045892">
    <property type="term" value="P:negative regulation of DNA-templated transcription"/>
    <property type="evidence" value="ECO:0007669"/>
    <property type="project" value="TreeGrafter"/>
</dbReference>
<dbReference type="PROSITE" id="PS51077">
    <property type="entry name" value="HTH_ICLR"/>
    <property type="match status" value="1"/>
</dbReference>
<dbReference type="InterPro" id="IPR036388">
    <property type="entry name" value="WH-like_DNA-bd_sf"/>
</dbReference>
<dbReference type="GO" id="GO:0003700">
    <property type="term" value="F:DNA-binding transcription factor activity"/>
    <property type="evidence" value="ECO:0007669"/>
    <property type="project" value="TreeGrafter"/>
</dbReference>
<keyword evidence="10" id="KW-1185">Reference proteome</keyword>
<dbReference type="AlphaFoldDB" id="A0A2P8D2D7"/>
<dbReference type="SMART" id="SM00346">
    <property type="entry name" value="HTH_ICLR"/>
    <property type="match status" value="1"/>
</dbReference>
<dbReference type="InterPro" id="IPR012794">
    <property type="entry name" value="PcaR_PcaU"/>
</dbReference>
<organism evidence="9 10">
    <name type="scientific">Murinocardiopsis flavida</name>
    <dbReference type="NCBI Taxonomy" id="645275"/>
    <lineage>
        <taxon>Bacteria</taxon>
        <taxon>Bacillati</taxon>
        <taxon>Actinomycetota</taxon>
        <taxon>Actinomycetes</taxon>
        <taxon>Streptosporangiales</taxon>
        <taxon>Nocardiopsidaceae</taxon>
        <taxon>Murinocardiopsis</taxon>
    </lineage>
</organism>
<dbReference type="InterPro" id="IPR050707">
    <property type="entry name" value="HTH_MetabolicPath_Reg"/>
</dbReference>
<evidence type="ECO:0000259" key="7">
    <source>
        <dbReference type="PROSITE" id="PS51077"/>
    </source>
</evidence>
<dbReference type="RefSeq" id="WP_245929038.1">
    <property type="nucleotide sequence ID" value="NZ_PYGA01000020.1"/>
</dbReference>
<dbReference type="InterPro" id="IPR005471">
    <property type="entry name" value="Tscrpt_reg_IclR_N"/>
</dbReference>
<evidence type="ECO:0000256" key="6">
    <source>
        <dbReference type="ARBA" id="ARBA00070406"/>
    </source>
</evidence>
<dbReference type="FunFam" id="1.10.10.10:FF:000056">
    <property type="entry name" value="IclR family transcriptional regulator"/>
    <property type="match status" value="1"/>
</dbReference>
<dbReference type="InterPro" id="IPR014757">
    <property type="entry name" value="Tscrpt_reg_IclR_C"/>
</dbReference>
<evidence type="ECO:0000259" key="8">
    <source>
        <dbReference type="PROSITE" id="PS51078"/>
    </source>
</evidence>
<proteinExistence type="predicted"/>
<comment type="caution">
    <text evidence="9">The sequence shown here is derived from an EMBL/GenBank/DDBJ whole genome shotgun (WGS) entry which is preliminary data.</text>
</comment>
<dbReference type="Proteomes" id="UP000240542">
    <property type="component" value="Unassembled WGS sequence"/>
</dbReference>
<evidence type="ECO:0000313" key="10">
    <source>
        <dbReference type="Proteomes" id="UP000240542"/>
    </source>
</evidence>
<dbReference type="SUPFAM" id="SSF46785">
    <property type="entry name" value="Winged helix' DNA-binding domain"/>
    <property type="match status" value="1"/>
</dbReference>
<evidence type="ECO:0000313" key="9">
    <source>
        <dbReference type="EMBL" id="PSK91382.1"/>
    </source>
</evidence>
<evidence type="ECO:0000256" key="5">
    <source>
        <dbReference type="ARBA" id="ARBA00058938"/>
    </source>
</evidence>
<name>A0A2P8D2D7_9ACTN</name>
<dbReference type="Gene3D" id="1.10.10.10">
    <property type="entry name" value="Winged helix-like DNA-binding domain superfamily/Winged helix DNA-binding domain"/>
    <property type="match status" value="1"/>
</dbReference>
<dbReference type="PANTHER" id="PTHR30136">
    <property type="entry name" value="HELIX-TURN-HELIX TRANSCRIPTIONAL REGULATOR, ICLR FAMILY"/>
    <property type="match status" value="1"/>
</dbReference>